<evidence type="ECO:0000256" key="1">
    <source>
        <dbReference type="SAM" id="MobiDB-lite"/>
    </source>
</evidence>
<comment type="caution">
    <text evidence="3">The sequence shown here is derived from an EMBL/GenBank/DDBJ whole genome shotgun (WGS) entry which is preliminary data.</text>
</comment>
<evidence type="ECO:0000256" key="2">
    <source>
        <dbReference type="SAM" id="SignalP"/>
    </source>
</evidence>
<evidence type="ECO:0000313" key="3">
    <source>
        <dbReference type="EMBL" id="GJE64555.1"/>
    </source>
</evidence>
<evidence type="ECO:0000313" key="4">
    <source>
        <dbReference type="Proteomes" id="UP001055039"/>
    </source>
</evidence>
<keyword evidence="4" id="KW-1185">Reference proteome</keyword>
<gene>
    <name evidence="3" type="ORF">LNAOJCKE_1761</name>
</gene>
<dbReference type="Proteomes" id="UP001055039">
    <property type="component" value="Unassembled WGS sequence"/>
</dbReference>
<reference evidence="3" key="2">
    <citation type="submission" date="2021-08" db="EMBL/GenBank/DDBJ databases">
        <authorList>
            <person name="Tani A."/>
            <person name="Ola A."/>
            <person name="Ogura Y."/>
            <person name="Katsura K."/>
            <person name="Hayashi T."/>
        </authorList>
    </citation>
    <scope>NUCLEOTIDE SEQUENCE</scope>
    <source>
        <strain evidence="3">NBRC 15686</strain>
    </source>
</reference>
<feature type="chain" id="PRO_5045913200" evidence="2">
    <location>
        <begin position="32"/>
        <end position="194"/>
    </location>
</feature>
<accession>A0ABQ4UB38</accession>
<sequence length="194" mass="19884">MSPQPHRTVAAFRAALFTAVLVLGSAAPGRAGEAKAPVVLQVAPTGAAGTGRKDRFADLPQALARVAALRRQGEARAIVVELEPGTHRITAPVRIGPEHSGAAGAPLTLRGAADGSSRLVGSVPPWSLPRCRRACASGCPRSRARRCGPTACPRPCAGSRPSARRVPCARRIRGSPRSSMRGGAAPGAVAESRS</sequence>
<dbReference type="EMBL" id="BPRC01000004">
    <property type="protein sequence ID" value="GJE64555.1"/>
    <property type="molecule type" value="Genomic_DNA"/>
</dbReference>
<keyword evidence="2" id="KW-0732">Signal</keyword>
<reference evidence="3" key="1">
    <citation type="journal article" date="2021" name="Front. Microbiol.">
        <title>Comprehensive Comparative Genomics and Phenotyping of Methylobacterium Species.</title>
        <authorList>
            <person name="Alessa O."/>
            <person name="Ogura Y."/>
            <person name="Fujitani Y."/>
            <person name="Takami H."/>
            <person name="Hayashi T."/>
            <person name="Sahin N."/>
            <person name="Tani A."/>
        </authorList>
    </citation>
    <scope>NUCLEOTIDE SEQUENCE</scope>
    <source>
        <strain evidence="3">NBRC 15686</strain>
    </source>
</reference>
<feature type="signal peptide" evidence="2">
    <location>
        <begin position="1"/>
        <end position="31"/>
    </location>
</feature>
<proteinExistence type="predicted"/>
<feature type="region of interest" description="Disordered" evidence="1">
    <location>
        <begin position="139"/>
        <end position="194"/>
    </location>
</feature>
<protein>
    <submittedName>
        <fullName evidence="3">Uncharacterized protein</fullName>
    </submittedName>
</protein>
<organism evidence="3 4">
    <name type="scientific">Methylorubrum aminovorans</name>
    <dbReference type="NCBI Taxonomy" id="269069"/>
    <lineage>
        <taxon>Bacteria</taxon>
        <taxon>Pseudomonadati</taxon>
        <taxon>Pseudomonadota</taxon>
        <taxon>Alphaproteobacteria</taxon>
        <taxon>Hyphomicrobiales</taxon>
        <taxon>Methylobacteriaceae</taxon>
        <taxon>Methylorubrum</taxon>
    </lineage>
</organism>
<name>A0ABQ4UB38_9HYPH</name>